<dbReference type="PANTHER" id="PTHR30413:SF8">
    <property type="entry name" value="TRANSPORT PERMEASE PROTEIN"/>
    <property type="match status" value="1"/>
</dbReference>
<evidence type="ECO:0000256" key="8">
    <source>
        <dbReference type="ARBA" id="ARBA00023136"/>
    </source>
</evidence>
<feature type="transmembrane region" description="Helical" evidence="9">
    <location>
        <begin position="223"/>
        <end position="242"/>
    </location>
</feature>
<feature type="transmembrane region" description="Helical" evidence="9">
    <location>
        <begin position="113"/>
        <end position="135"/>
    </location>
</feature>
<protein>
    <recommendedName>
        <fullName evidence="9">Transport permease protein</fullName>
    </recommendedName>
</protein>
<evidence type="ECO:0000313" key="13">
    <source>
        <dbReference type="Proteomes" id="UP000609651"/>
    </source>
</evidence>
<keyword evidence="7 9" id="KW-1133">Transmembrane helix</keyword>
<evidence type="ECO:0000256" key="1">
    <source>
        <dbReference type="ARBA" id="ARBA00004429"/>
    </source>
</evidence>
<comment type="similarity">
    <text evidence="2 9">Belongs to the ABC-2 integral membrane protein family.</text>
</comment>
<comment type="subcellular location">
    <subcellularLocation>
        <location evidence="1">Cell inner membrane</location>
        <topology evidence="1">Multi-pass membrane protein</topology>
    </subcellularLocation>
    <subcellularLocation>
        <location evidence="9">Cell membrane</location>
        <topology evidence="9">Multi-pass membrane protein</topology>
    </subcellularLocation>
</comment>
<evidence type="ECO:0000256" key="6">
    <source>
        <dbReference type="ARBA" id="ARBA00022692"/>
    </source>
</evidence>
<dbReference type="Pfam" id="PF01061">
    <property type="entry name" value="ABC2_membrane"/>
    <property type="match status" value="1"/>
</dbReference>
<accession>A0ABX1VEK9</accession>
<feature type="domain" description="ABC transmembrane type-2" evidence="11">
    <location>
        <begin position="80"/>
        <end position="303"/>
    </location>
</feature>
<dbReference type="Proteomes" id="UP000609651">
    <property type="component" value="Unassembled WGS sequence"/>
</dbReference>
<evidence type="ECO:0000259" key="11">
    <source>
        <dbReference type="PROSITE" id="PS51012"/>
    </source>
</evidence>
<feature type="transmembrane region" description="Helical" evidence="9">
    <location>
        <begin position="190"/>
        <end position="211"/>
    </location>
</feature>
<feature type="compositionally biased region" description="Polar residues" evidence="10">
    <location>
        <begin position="1"/>
        <end position="15"/>
    </location>
</feature>
<gene>
    <name evidence="12" type="ORF">LzC2_23040</name>
</gene>
<evidence type="ECO:0000256" key="2">
    <source>
        <dbReference type="ARBA" id="ARBA00007783"/>
    </source>
</evidence>
<dbReference type="PROSITE" id="PS51012">
    <property type="entry name" value="ABC_TM2"/>
    <property type="match status" value="1"/>
</dbReference>
<keyword evidence="8 9" id="KW-0472">Membrane</keyword>
<keyword evidence="4 9" id="KW-1003">Cell membrane</keyword>
<dbReference type="InterPro" id="IPR047817">
    <property type="entry name" value="ABC2_TM_bact-type"/>
</dbReference>
<feature type="transmembrane region" description="Helical" evidence="9">
    <location>
        <begin position="279"/>
        <end position="300"/>
    </location>
</feature>
<dbReference type="PANTHER" id="PTHR30413">
    <property type="entry name" value="INNER MEMBRANE TRANSPORT PERMEASE"/>
    <property type="match status" value="1"/>
</dbReference>
<keyword evidence="13" id="KW-1185">Reference proteome</keyword>
<comment type="caution">
    <text evidence="12">The sequence shown here is derived from an EMBL/GenBank/DDBJ whole genome shotgun (WGS) entry which is preliminary data.</text>
</comment>
<organism evidence="12 13">
    <name type="scientific">Alienimonas chondri</name>
    <dbReference type="NCBI Taxonomy" id="2681879"/>
    <lineage>
        <taxon>Bacteria</taxon>
        <taxon>Pseudomonadati</taxon>
        <taxon>Planctomycetota</taxon>
        <taxon>Planctomycetia</taxon>
        <taxon>Planctomycetales</taxon>
        <taxon>Planctomycetaceae</taxon>
        <taxon>Alienimonas</taxon>
    </lineage>
</organism>
<keyword evidence="3 9" id="KW-0813">Transport</keyword>
<name>A0ABX1VEK9_9PLAN</name>
<keyword evidence="5" id="KW-0997">Cell inner membrane</keyword>
<evidence type="ECO:0000256" key="10">
    <source>
        <dbReference type="SAM" id="MobiDB-lite"/>
    </source>
</evidence>
<keyword evidence="6 9" id="KW-0812">Transmembrane</keyword>
<evidence type="ECO:0000256" key="3">
    <source>
        <dbReference type="ARBA" id="ARBA00022448"/>
    </source>
</evidence>
<feature type="transmembrane region" description="Helical" evidence="9">
    <location>
        <begin position="156"/>
        <end position="184"/>
    </location>
</feature>
<sequence>MSSTLSPPAETSSPLPENGAASAGERPGELIATGFDDRETVIRPPSGWPFPDFRELWQFRDLLSLLTLRSIAVRYRQSVLGVGWAIVRPVVSVLIFTLIFGKAAGFEDDLPSGVAYPVFAFLGLVPWMFFAAALGGTVQSVVGGSDMLTKVYFPRLVLPLSNLGVAAVDLGIQIVLVALLMAWYRIVPTAAIVALPAFLLLTALAALAGGLSLTALNVKYRDVGQAVPFFVQAGMYLSPVIYPPTFIPEKWSALYYLNPMAGAIEGVRWSVLGTDPPQWGYVGLSVVTTLALLAGGLIYFKRTESTFADVI</sequence>
<feature type="region of interest" description="Disordered" evidence="10">
    <location>
        <begin position="1"/>
        <end position="25"/>
    </location>
</feature>
<evidence type="ECO:0000256" key="7">
    <source>
        <dbReference type="ARBA" id="ARBA00022989"/>
    </source>
</evidence>
<dbReference type="InterPro" id="IPR013525">
    <property type="entry name" value="ABC2_TM"/>
</dbReference>
<feature type="transmembrane region" description="Helical" evidence="9">
    <location>
        <begin position="79"/>
        <end position="101"/>
    </location>
</feature>
<evidence type="ECO:0000256" key="4">
    <source>
        <dbReference type="ARBA" id="ARBA00022475"/>
    </source>
</evidence>
<evidence type="ECO:0000256" key="5">
    <source>
        <dbReference type="ARBA" id="ARBA00022519"/>
    </source>
</evidence>
<proteinExistence type="inferred from homology"/>
<evidence type="ECO:0000313" key="12">
    <source>
        <dbReference type="EMBL" id="NNJ26223.1"/>
    </source>
</evidence>
<evidence type="ECO:0000256" key="9">
    <source>
        <dbReference type="RuleBase" id="RU361157"/>
    </source>
</evidence>
<reference evidence="12 13" key="1">
    <citation type="journal article" date="2020" name="Syst. Appl. Microbiol.">
        <title>Alienimonas chondri sp. nov., a novel planctomycete isolated from the biofilm of the red alga Chondrus crispus.</title>
        <authorList>
            <person name="Vitorino I."/>
            <person name="Albuquerque L."/>
            <person name="Wiegand S."/>
            <person name="Kallscheuer N."/>
            <person name="da Costa M.S."/>
            <person name="Lobo-da-Cunha A."/>
            <person name="Jogler C."/>
            <person name="Lage O.M."/>
        </authorList>
    </citation>
    <scope>NUCLEOTIDE SEQUENCE [LARGE SCALE GENOMIC DNA]</scope>
    <source>
        <strain evidence="12 13">LzC2</strain>
    </source>
</reference>
<dbReference type="EMBL" id="WTPX01000067">
    <property type="protein sequence ID" value="NNJ26223.1"/>
    <property type="molecule type" value="Genomic_DNA"/>
</dbReference>